<dbReference type="FunFam" id="3.30.505.10:FF:000043">
    <property type="entry name" value="SH3 domain binding protein 2"/>
    <property type="match status" value="1"/>
</dbReference>
<dbReference type="CDD" id="cd10359">
    <property type="entry name" value="SH2_SH3BP2"/>
    <property type="match status" value="1"/>
</dbReference>
<gene>
    <name evidence="10" type="primary">SH3BP2</name>
</gene>
<feature type="compositionally biased region" description="Low complexity" evidence="7">
    <location>
        <begin position="231"/>
        <end position="244"/>
    </location>
</feature>
<feature type="compositionally biased region" description="Pro residues" evidence="7">
    <location>
        <begin position="487"/>
        <end position="496"/>
    </location>
</feature>
<feature type="domain" description="PH" evidence="9">
    <location>
        <begin position="284"/>
        <end position="388"/>
    </location>
</feature>
<dbReference type="InterPro" id="IPR035847">
    <property type="entry name" value="SH3BP2_SH2"/>
</dbReference>
<dbReference type="InterPro" id="IPR001849">
    <property type="entry name" value="PH_domain"/>
</dbReference>
<dbReference type="FunFam" id="2.30.29.30:FF:000147">
    <property type="entry name" value="SH3 domain-binding protein 2 isoform X2"/>
    <property type="match status" value="1"/>
</dbReference>
<feature type="compositionally biased region" description="Pro residues" evidence="7">
    <location>
        <begin position="591"/>
        <end position="606"/>
    </location>
</feature>
<dbReference type="SUPFAM" id="SSF50729">
    <property type="entry name" value="PH domain-like"/>
    <property type="match status" value="1"/>
</dbReference>
<dbReference type="Ensembl" id="ENSZALT00000012114.1">
    <property type="protein sequence ID" value="ENSZALP00000008599.1"/>
    <property type="gene ID" value="ENSZALG00000007476.1"/>
</dbReference>
<dbReference type="InterPro" id="IPR035848">
    <property type="entry name" value="SH3BP2"/>
</dbReference>
<name>A0A8D2QDF8_ZONAL</name>
<dbReference type="InterPro" id="IPR000980">
    <property type="entry name" value="SH2"/>
</dbReference>
<evidence type="ECO:0000259" key="9">
    <source>
        <dbReference type="PROSITE" id="PS50003"/>
    </source>
</evidence>
<dbReference type="Pfam" id="PF00169">
    <property type="entry name" value="PH"/>
    <property type="match status" value="1"/>
</dbReference>
<keyword evidence="1" id="KW-0597">Phosphoprotein</keyword>
<dbReference type="SMART" id="SM00252">
    <property type="entry name" value="SH2"/>
    <property type="match status" value="1"/>
</dbReference>
<dbReference type="Pfam" id="PF00017">
    <property type="entry name" value="SH2"/>
    <property type="match status" value="1"/>
</dbReference>
<dbReference type="GO" id="GO:0017124">
    <property type="term" value="F:SH3 domain binding"/>
    <property type="evidence" value="ECO:0007669"/>
    <property type="project" value="UniProtKB-KW"/>
</dbReference>
<feature type="compositionally biased region" description="Pro residues" evidence="7">
    <location>
        <begin position="525"/>
        <end position="538"/>
    </location>
</feature>
<accession>A0A8D2QDF8</accession>
<dbReference type="GO" id="GO:0007165">
    <property type="term" value="P:signal transduction"/>
    <property type="evidence" value="ECO:0007669"/>
    <property type="project" value="InterPro"/>
</dbReference>
<protein>
    <recommendedName>
        <fullName evidence="5">SH3 domain-binding protein 2</fullName>
    </recommendedName>
</protein>
<dbReference type="AlphaFoldDB" id="A0A8D2QDF8"/>
<comment type="function">
    <text evidence="4">Binds differentially to the SH3 domains of certain proteins of signal transduction pathways. Binds to phosphatidylinositols; linking the hemopoietic tyrosine kinase fes to the cytoplasmic membrane in a phosphorylation dependent mechanism.</text>
</comment>
<dbReference type="Gene3D" id="2.30.29.30">
    <property type="entry name" value="Pleckstrin-homology domain (PH domain)/Phosphotyrosine-binding domain (PTB)"/>
    <property type="match status" value="1"/>
</dbReference>
<dbReference type="PROSITE" id="PS50001">
    <property type="entry name" value="SH2"/>
    <property type="match status" value="1"/>
</dbReference>
<feature type="domain" description="SH2" evidence="8">
    <location>
        <begin position="662"/>
        <end position="760"/>
    </location>
</feature>
<feature type="region of interest" description="Disordered" evidence="7">
    <location>
        <begin position="206"/>
        <end position="261"/>
    </location>
</feature>
<reference evidence="10" key="1">
    <citation type="submission" date="2025-08" db="UniProtKB">
        <authorList>
            <consortium name="Ensembl"/>
        </authorList>
    </citation>
    <scope>IDENTIFICATION</scope>
</reference>
<keyword evidence="11" id="KW-1185">Reference proteome</keyword>
<evidence type="ECO:0000256" key="6">
    <source>
        <dbReference type="PROSITE-ProRule" id="PRU00191"/>
    </source>
</evidence>
<dbReference type="SUPFAM" id="SSF55550">
    <property type="entry name" value="SH2 domain"/>
    <property type="match status" value="1"/>
</dbReference>
<evidence type="ECO:0000256" key="1">
    <source>
        <dbReference type="ARBA" id="ARBA00022553"/>
    </source>
</evidence>
<evidence type="ECO:0000256" key="7">
    <source>
        <dbReference type="SAM" id="MobiDB-lite"/>
    </source>
</evidence>
<evidence type="ECO:0000256" key="4">
    <source>
        <dbReference type="ARBA" id="ARBA00056733"/>
    </source>
</evidence>
<feature type="region of interest" description="Disordered" evidence="7">
    <location>
        <begin position="452"/>
        <end position="654"/>
    </location>
</feature>
<organism evidence="10 11">
    <name type="scientific">Zonotrichia albicollis</name>
    <name type="common">White-throated sparrow</name>
    <name type="synonym">Fringilla albicollis</name>
    <dbReference type="NCBI Taxonomy" id="44394"/>
    <lineage>
        <taxon>Eukaryota</taxon>
        <taxon>Metazoa</taxon>
        <taxon>Chordata</taxon>
        <taxon>Craniata</taxon>
        <taxon>Vertebrata</taxon>
        <taxon>Euteleostomi</taxon>
        <taxon>Archelosauria</taxon>
        <taxon>Archosauria</taxon>
        <taxon>Dinosauria</taxon>
        <taxon>Saurischia</taxon>
        <taxon>Theropoda</taxon>
        <taxon>Coelurosauria</taxon>
        <taxon>Aves</taxon>
        <taxon>Neognathae</taxon>
        <taxon>Neoaves</taxon>
        <taxon>Telluraves</taxon>
        <taxon>Australaves</taxon>
        <taxon>Passeriformes</taxon>
        <taxon>Passerellidae</taxon>
        <taxon>Zonotrichia</taxon>
    </lineage>
</organism>
<dbReference type="Proteomes" id="UP000694413">
    <property type="component" value="Unassembled WGS sequence"/>
</dbReference>
<dbReference type="Gene3D" id="3.30.505.10">
    <property type="entry name" value="SH2 domain"/>
    <property type="match status" value="1"/>
</dbReference>
<dbReference type="InterPro" id="IPR036860">
    <property type="entry name" value="SH2_dom_sf"/>
</dbReference>
<sequence length="766" mass="83572">MGFLMDTGHSPRNVTVCSYAMPSFLPAPGDSQEGTRCQSDKSRCPAHVPVGLQLLEVAESRSRRCLGEDYAALRALVWLTRWCSVTGVTGGSGFGDAVPAAETRAVTAGSGQRSTEPGRAPGGAVLPRAVPAGRERRPGRPRQVKEGAGAGCAARSGNERPGRLPAELSALCPRERGREGSPVPAAPPCPRLPALFPPRHCWRAPGNSWGESREPREAPGRPPPSPGAGRGKAAPGAAARAPRGGSRGSGEQREDTRMMASQEQVWPVPMKAIGAQNLLTMPGGVTKSGYLHKKGGTQLQILKWPLRFVIIHEGCIYYFKSSTSASPQGAFSLKGYNRVMRAAEETTSSNVFPFKLVHISKKHRTWFFSASSEDERKNWMLSLRREIGHYHEKKEIITEFSDSGSDADSFYGSVERPIDIKYSHHSADNEDYDQEEEDESYLQPDTSDIVKDDMVLPPAYPPPPIPHVRKSPYSEARAHSYSGKPSAPVPPPPPKRSLPEIKLEPPPVPPLPVFKKPASGKECHPLPPEPAPPAPALAPPEACEKLKTLNLSPRTPPPLPANKPKLSQLAEKLAEPKVPREHGKPGLFVPPVLPKPPVPSHQPPAVKPRTEKSLGPQLQRSPPDGQSFRSFSFEKPALPSKPSQPDDDSDDDYEKVGLPVSIFLNTSESFEVERIFKASSPQGQPQNGLYCIRNSSTKPGKVLVVWDEPAGKVRNYRIFEKDGKFYLDSDILFLNMGSLVEYYSTHVLPSHDSLILRCPYGYSKPR</sequence>
<proteinExistence type="predicted"/>
<keyword evidence="2 6" id="KW-0727">SH2 domain</keyword>
<dbReference type="PANTHER" id="PTHR15126:SF4">
    <property type="entry name" value="SH3 DOMAIN-BINDING PROTEIN 2"/>
    <property type="match status" value="1"/>
</dbReference>
<dbReference type="InterPro" id="IPR011993">
    <property type="entry name" value="PH-like_dom_sf"/>
</dbReference>
<reference evidence="10" key="2">
    <citation type="submission" date="2025-09" db="UniProtKB">
        <authorList>
            <consortium name="Ensembl"/>
        </authorList>
    </citation>
    <scope>IDENTIFICATION</scope>
</reference>
<feature type="compositionally biased region" description="Basic and acidic residues" evidence="7">
    <location>
        <begin position="572"/>
        <end position="584"/>
    </location>
</feature>
<evidence type="ECO:0000256" key="5">
    <source>
        <dbReference type="ARBA" id="ARBA00070257"/>
    </source>
</evidence>
<evidence type="ECO:0000256" key="3">
    <source>
        <dbReference type="ARBA" id="ARBA00023036"/>
    </source>
</evidence>
<evidence type="ECO:0000313" key="11">
    <source>
        <dbReference type="Proteomes" id="UP000694413"/>
    </source>
</evidence>
<dbReference type="CDD" id="cd13308">
    <property type="entry name" value="PH_3BP2"/>
    <property type="match status" value="1"/>
</dbReference>
<keyword evidence="3" id="KW-0729">SH3-binding</keyword>
<dbReference type="PANTHER" id="PTHR15126">
    <property type="entry name" value="SH3-BINDING"/>
    <property type="match status" value="1"/>
</dbReference>
<dbReference type="SMART" id="SM00233">
    <property type="entry name" value="PH"/>
    <property type="match status" value="1"/>
</dbReference>
<feature type="region of interest" description="Disordered" evidence="7">
    <location>
        <begin position="107"/>
        <end position="165"/>
    </location>
</feature>
<evidence type="ECO:0000256" key="2">
    <source>
        <dbReference type="ARBA" id="ARBA00022999"/>
    </source>
</evidence>
<evidence type="ECO:0000259" key="8">
    <source>
        <dbReference type="PROSITE" id="PS50001"/>
    </source>
</evidence>
<dbReference type="PROSITE" id="PS50003">
    <property type="entry name" value="PH_DOMAIN"/>
    <property type="match status" value="1"/>
</dbReference>
<evidence type="ECO:0000313" key="10">
    <source>
        <dbReference type="Ensembl" id="ENSZALP00000008599.1"/>
    </source>
</evidence>